<dbReference type="Proteomes" id="UP001629288">
    <property type="component" value="Unassembled WGS sequence"/>
</dbReference>
<organism evidence="1 2">
    <name type="scientific">Paraburkholderia strydomiana</name>
    <dbReference type="NCBI Taxonomy" id="1245417"/>
    <lineage>
        <taxon>Bacteria</taxon>
        <taxon>Pseudomonadati</taxon>
        <taxon>Pseudomonadota</taxon>
        <taxon>Betaproteobacteria</taxon>
        <taxon>Burkholderiales</taxon>
        <taxon>Burkholderiaceae</taxon>
        <taxon>Paraburkholderia</taxon>
    </lineage>
</organism>
<reference evidence="1 2" key="1">
    <citation type="journal article" date="2024" name="Chem. Sci.">
        <title>Discovery of megapolipeptins by genome mining of a Burkholderiales bacteria collection.</title>
        <authorList>
            <person name="Paulo B.S."/>
            <person name="Recchia M.J.J."/>
            <person name="Lee S."/>
            <person name="Fergusson C.H."/>
            <person name="Romanowski S.B."/>
            <person name="Hernandez A."/>
            <person name="Krull N."/>
            <person name="Liu D.Y."/>
            <person name="Cavanagh H."/>
            <person name="Bos A."/>
            <person name="Gray C.A."/>
            <person name="Murphy B.T."/>
            <person name="Linington R.G."/>
            <person name="Eustaquio A.S."/>
        </authorList>
    </citation>
    <scope>NUCLEOTIDE SEQUENCE [LARGE SCALE GENOMIC DNA]</scope>
    <source>
        <strain evidence="1 2">RL17-379-BIB-C</strain>
    </source>
</reference>
<sequence>MQSIPNAVNGALPGYPDYVPFLSSAMLPYDDPDFRSLVSLVGSVGAASLVGGSAATAANSGTAGGARASASSSIATAGDADLANVYSTQVQSTATNTLRVTRMTP</sequence>
<comment type="caution">
    <text evidence="1">The sequence shown here is derived from an EMBL/GenBank/DDBJ whole genome shotgun (WGS) entry which is preliminary data.</text>
</comment>
<dbReference type="RefSeq" id="WP_408128288.1">
    <property type="nucleotide sequence ID" value="NZ_JAQQDH010000002.1"/>
</dbReference>
<name>A0ABW9BXN4_9BURK</name>
<gene>
    <name evidence="1" type="ORF">PQR00_08675</name>
</gene>
<evidence type="ECO:0000313" key="2">
    <source>
        <dbReference type="Proteomes" id="UP001629288"/>
    </source>
</evidence>
<protein>
    <submittedName>
        <fullName evidence="1">Uncharacterized protein</fullName>
    </submittedName>
</protein>
<accession>A0ABW9BXN4</accession>
<evidence type="ECO:0000313" key="1">
    <source>
        <dbReference type="EMBL" id="MFM0443659.1"/>
    </source>
</evidence>
<dbReference type="EMBL" id="JAQQDH010000002">
    <property type="protein sequence ID" value="MFM0443659.1"/>
    <property type="molecule type" value="Genomic_DNA"/>
</dbReference>
<proteinExistence type="predicted"/>
<keyword evidence="2" id="KW-1185">Reference proteome</keyword>